<protein>
    <submittedName>
        <fullName evidence="1">Uncharacterized protein</fullName>
    </submittedName>
</protein>
<dbReference type="RefSeq" id="XP_033680178.1">
    <property type="nucleotide sequence ID" value="XM_033833775.1"/>
</dbReference>
<sequence length="66" mass="7807">MEWLDDGLDRGWIPGWLREPIGEVQDFGYQRIKRHAWDESTARSLSDLDLNSEEREELAHVLRKAL</sequence>
<keyword evidence="2" id="KW-1185">Reference proteome</keyword>
<dbReference type="GeneID" id="54587105"/>
<proteinExistence type="predicted"/>
<dbReference type="AlphaFoldDB" id="A0A6A6I3W0"/>
<dbReference type="OrthoDB" id="4161186at2759"/>
<reference evidence="1" key="1">
    <citation type="journal article" date="2020" name="Stud. Mycol.">
        <title>101 Dothideomycetes genomes: a test case for predicting lifestyles and emergence of pathogens.</title>
        <authorList>
            <person name="Haridas S."/>
            <person name="Albert R."/>
            <person name="Binder M."/>
            <person name="Bloem J."/>
            <person name="Labutti K."/>
            <person name="Salamov A."/>
            <person name="Andreopoulos B."/>
            <person name="Baker S."/>
            <person name="Barry K."/>
            <person name="Bills G."/>
            <person name="Bluhm B."/>
            <person name="Cannon C."/>
            <person name="Castanera R."/>
            <person name="Culley D."/>
            <person name="Daum C."/>
            <person name="Ezra D."/>
            <person name="Gonzalez J."/>
            <person name="Henrissat B."/>
            <person name="Kuo A."/>
            <person name="Liang C."/>
            <person name="Lipzen A."/>
            <person name="Lutzoni F."/>
            <person name="Magnuson J."/>
            <person name="Mondo S."/>
            <person name="Nolan M."/>
            <person name="Ohm R."/>
            <person name="Pangilinan J."/>
            <person name="Park H.-J."/>
            <person name="Ramirez L."/>
            <person name="Alfaro M."/>
            <person name="Sun H."/>
            <person name="Tritt A."/>
            <person name="Yoshinaga Y."/>
            <person name="Zwiers L.-H."/>
            <person name="Turgeon B."/>
            <person name="Goodwin S."/>
            <person name="Spatafora J."/>
            <person name="Crous P."/>
            <person name="Grigoriev I."/>
        </authorList>
    </citation>
    <scope>NUCLEOTIDE SEQUENCE</scope>
    <source>
        <strain evidence="1">CBS 122368</strain>
    </source>
</reference>
<accession>A0A6A6I3W0</accession>
<name>A0A6A6I3W0_9PLEO</name>
<organism evidence="1 2">
    <name type="scientific">Trematosphaeria pertusa</name>
    <dbReference type="NCBI Taxonomy" id="390896"/>
    <lineage>
        <taxon>Eukaryota</taxon>
        <taxon>Fungi</taxon>
        <taxon>Dikarya</taxon>
        <taxon>Ascomycota</taxon>
        <taxon>Pezizomycotina</taxon>
        <taxon>Dothideomycetes</taxon>
        <taxon>Pleosporomycetidae</taxon>
        <taxon>Pleosporales</taxon>
        <taxon>Massarineae</taxon>
        <taxon>Trematosphaeriaceae</taxon>
        <taxon>Trematosphaeria</taxon>
    </lineage>
</organism>
<gene>
    <name evidence="1" type="ORF">BU26DRAFT_568471</name>
</gene>
<evidence type="ECO:0000313" key="2">
    <source>
        <dbReference type="Proteomes" id="UP000800094"/>
    </source>
</evidence>
<evidence type="ECO:0000313" key="1">
    <source>
        <dbReference type="EMBL" id="KAF2245174.1"/>
    </source>
</evidence>
<dbReference type="Proteomes" id="UP000800094">
    <property type="component" value="Unassembled WGS sequence"/>
</dbReference>
<dbReference type="EMBL" id="ML987201">
    <property type="protein sequence ID" value="KAF2245174.1"/>
    <property type="molecule type" value="Genomic_DNA"/>
</dbReference>